<dbReference type="Proteomes" id="UP000253370">
    <property type="component" value="Unassembled WGS sequence"/>
</dbReference>
<accession>A0A365UAP0</accession>
<evidence type="ECO:0000313" key="2">
    <source>
        <dbReference type="EMBL" id="RBI86280.1"/>
    </source>
</evidence>
<dbReference type="AlphaFoldDB" id="A0A365UAP0"/>
<dbReference type="RefSeq" id="WP_113288517.1">
    <property type="nucleotide sequence ID" value="NZ_QNTQ01000005.1"/>
</dbReference>
<comment type="caution">
    <text evidence="2">The sequence shown here is derived from an EMBL/GenBank/DDBJ whole genome shotgun (WGS) entry which is preliminary data.</text>
</comment>
<sequence length="95" mass="10395">MKSRRTLLATLAVALAAGTAQAACYADYKARQDDPFALHYGVARIEGRCTREQAAAELAPRLAADGWRLLDVMSVFGEDGLGERRENAGAFFLRY</sequence>
<organism evidence="2 3">
    <name type="scientific">Rhodosalinus halophilus</name>
    <dbReference type="NCBI Taxonomy" id="2259333"/>
    <lineage>
        <taxon>Bacteria</taxon>
        <taxon>Pseudomonadati</taxon>
        <taxon>Pseudomonadota</taxon>
        <taxon>Alphaproteobacteria</taxon>
        <taxon>Rhodobacterales</taxon>
        <taxon>Paracoccaceae</taxon>
        <taxon>Rhodosalinus</taxon>
    </lineage>
</organism>
<evidence type="ECO:0000256" key="1">
    <source>
        <dbReference type="SAM" id="SignalP"/>
    </source>
</evidence>
<reference evidence="2 3" key="1">
    <citation type="submission" date="2018-07" db="EMBL/GenBank/DDBJ databases">
        <title>Rhodosalinus sp. strain E84T genomic sequence and assembly.</title>
        <authorList>
            <person name="Liu Z.-W."/>
            <person name="Lu D.-C."/>
        </authorList>
    </citation>
    <scope>NUCLEOTIDE SEQUENCE [LARGE SCALE GENOMIC DNA]</scope>
    <source>
        <strain evidence="2 3">E84</strain>
    </source>
</reference>
<feature type="signal peptide" evidence="1">
    <location>
        <begin position="1"/>
        <end position="22"/>
    </location>
</feature>
<dbReference type="OrthoDB" id="7745874at2"/>
<name>A0A365UAP0_9RHOB</name>
<protein>
    <recommendedName>
        <fullName evidence="4">DUF4177 domain-containing protein</fullName>
    </recommendedName>
</protein>
<feature type="chain" id="PRO_5016710906" description="DUF4177 domain-containing protein" evidence="1">
    <location>
        <begin position="23"/>
        <end position="95"/>
    </location>
</feature>
<gene>
    <name evidence="2" type="ORF">DRV85_05880</name>
</gene>
<dbReference type="EMBL" id="QNTQ01000005">
    <property type="protein sequence ID" value="RBI86280.1"/>
    <property type="molecule type" value="Genomic_DNA"/>
</dbReference>
<evidence type="ECO:0000313" key="3">
    <source>
        <dbReference type="Proteomes" id="UP000253370"/>
    </source>
</evidence>
<keyword evidence="3" id="KW-1185">Reference proteome</keyword>
<dbReference type="PROSITE" id="PS51318">
    <property type="entry name" value="TAT"/>
    <property type="match status" value="1"/>
</dbReference>
<dbReference type="InterPro" id="IPR006311">
    <property type="entry name" value="TAT_signal"/>
</dbReference>
<proteinExistence type="predicted"/>
<evidence type="ECO:0008006" key="4">
    <source>
        <dbReference type="Google" id="ProtNLM"/>
    </source>
</evidence>
<keyword evidence="1" id="KW-0732">Signal</keyword>